<dbReference type="Proteomes" id="UP000095192">
    <property type="component" value="Unassembled WGS sequence"/>
</dbReference>
<keyword evidence="1" id="KW-0175">Coiled coil</keyword>
<dbReference type="AlphaFoldDB" id="A0A1D3D610"/>
<gene>
    <name evidence="2" type="ORF">cyc_07325</name>
</gene>
<reference evidence="2 3" key="1">
    <citation type="journal article" date="2016" name="BMC Genomics">
        <title>Comparative genomics reveals Cyclospora cayetanensis possesses coccidia-like metabolism and invasion components but unique surface antigens.</title>
        <authorList>
            <person name="Liu S."/>
            <person name="Wang L."/>
            <person name="Zheng H."/>
            <person name="Xu Z."/>
            <person name="Roellig D.M."/>
            <person name="Li N."/>
            <person name="Frace M.A."/>
            <person name="Tang K."/>
            <person name="Arrowood M.J."/>
            <person name="Moss D.M."/>
            <person name="Zhang L."/>
            <person name="Feng Y."/>
            <person name="Xiao L."/>
        </authorList>
    </citation>
    <scope>NUCLEOTIDE SEQUENCE [LARGE SCALE GENOMIC DNA]</scope>
    <source>
        <strain evidence="2 3">CHN_HEN01</strain>
    </source>
</reference>
<organism evidence="2 3">
    <name type="scientific">Cyclospora cayetanensis</name>
    <dbReference type="NCBI Taxonomy" id="88456"/>
    <lineage>
        <taxon>Eukaryota</taxon>
        <taxon>Sar</taxon>
        <taxon>Alveolata</taxon>
        <taxon>Apicomplexa</taxon>
        <taxon>Conoidasida</taxon>
        <taxon>Coccidia</taxon>
        <taxon>Eucoccidiorida</taxon>
        <taxon>Eimeriorina</taxon>
        <taxon>Eimeriidae</taxon>
        <taxon>Cyclospora</taxon>
    </lineage>
</organism>
<protein>
    <submittedName>
        <fullName evidence="2">Uncharacterized protein</fullName>
    </submittedName>
</protein>
<dbReference type="VEuPathDB" id="ToxoDB:cyc_07325"/>
<evidence type="ECO:0000256" key="1">
    <source>
        <dbReference type="SAM" id="Coils"/>
    </source>
</evidence>
<sequence length="166" mass="17558">MASALVHTLLLQTEGTATGDACFSVVSLLASGIFCLDRHVARAFILARNPLLLFSEWFGSHASKESSQRAPRCTASFGSRAEASAVPAADATAVVDPAEALAALWGGEELSSEEGSPDWENSARDNIRDLEKQLQILASLLEEVTVEGADLQTPVENHSVVHADVA</sequence>
<dbReference type="InParanoid" id="A0A1D3D610"/>
<keyword evidence="3" id="KW-1185">Reference proteome</keyword>
<comment type="caution">
    <text evidence="2">The sequence shown here is derived from an EMBL/GenBank/DDBJ whole genome shotgun (WGS) entry which is preliminary data.</text>
</comment>
<evidence type="ECO:0000313" key="2">
    <source>
        <dbReference type="EMBL" id="OEH78895.1"/>
    </source>
</evidence>
<proteinExistence type="predicted"/>
<name>A0A1D3D610_9EIME</name>
<dbReference type="EMBL" id="JROU02000582">
    <property type="protein sequence ID" value="OEH78895.1"/>
    <property type="molecule type" value="Genomic_DNA"/>
</dbReference>
<feature type="coiled-coil region" evidence="1">
    <location>
        <begin position="120"/>
        <end position="147"/>
    </location>
</feature>
<accession>A0A1D3D610</accession>
<evidence type="ECO:0000313" key="3">
    <source>
        <dbReference type="Proteomes" id="UP000095192"/>
    </source>
</evidence>